<dbReference type="Proteomes" id="UP001054902">
    <property type="component" value="Unassembled WGS sequence"/>
</dbReference>
<organism evidence="17 18">
    <name type="scientific">Chaetoceros tenuissimus</name>
    <dbReference type="NCBI Taxonomy" id="426638"/>
    <lineage>
        <taxon>Eukaryota</taxon>
        <taxon>Sar</taxon>
        <taxon>Stramenopiles</taxon>
        <taxon>Ochrophyta</taxon>
        <taxon>Bacillariophyta</taxon>
        <taxon>Coscinodiscophyceae</taxon>
        <taxon>Chaetocerotophycidae</taxon>
        <taxon>Chaetocerotales</taxon>
        <taxon>Chaetocerotaceae</taxon>
        <taxon>Chaetoceros</taxon>
    </lineage>
</organism>
<protein>
    <recommendedName>
        <fullName evidence="16">Rieske domain-containing protein</fullName>
    </recommendedName>
</protein>
<feature type="chain" id="PRO_5042040513" description="Rieske domain-containing protein" evidence="15">
    <location>
        <begin position="20"/>
        <end position="541"/>
    </location>
</feature>
<sequence length="541" mass="60674">MKGLACSIIVLGHILHTSSFSIPTSSTNRIQHRPSQLQSLFSTKAPSNPVEKIIEETAEVKGEFENEFNWFKTWHPVVPVEYLDPEKPHQFKLLGMDIVIWNDGEIDKSPLFGPRKNRPKGSKKKMGNWKAFVDQCPHRKVPLSEGRIEDDGSLFCSYHGWRFDGEGDLIDIPQLSTKEELATIQRNPKSKCNSFPVQIVNGVLYVWPDASEDSKIQSLLTDVPEMKVKDADEDNMWYGPWNFRELPYGHDFFIENVVDGAHVGVSHHNVVGNRYNDQTMTMHTVEKLTKDGFTVGNGVTNDVADGRSTTAFNAPGQVIISSPYGNEGACQYLELYSSPSRPGFCNHVGRIVIKKERDGKMPGGFKQFTAPIPIWLNHLLASLFLNQDGLFLHAQERTLAHTKQYRASDPSVSSDNFADAILPVSTDRGVMLFRTWMKRVAGGMIPFQGDTTMPSINNDVVFDVYNAHTKHCKYCQDALKNLKRARFMMFFFAAFTAALRPKILGVGGSIFSGLAFSGIGGLLNKVIGMFYRFEFSHAANH</sequence>
<dbReference type="InterPro" id="IPR050584">
    <property type="entry name" value="Cholesterol_7-desaturase"/>
</dbReference>
<dbReference type="Pfam" id="PF00355">
    <property type="entry name" value="Rieske"/>
    <property type="match status" value="1"/>
</dbReference>
<dbReference type="PROSITE" id="PS51296">
    <property type="entry name" value="RIESKE"/>
    <property type="match status" value="1"/>
</dbReference>
<keyword evidence="15" id="KW-0732">Signal</keyword>
<evidence type="ECO:0000256" key="11">
    <source>
        <dbReference type="ARBA" id="ARBA00023004"/>
    </source>
</evidence>
<evidence type="ECO:0000259" key="16">
    <source>
        <dbReference type="PROSITE" id="PS51296"/>
    </source>
</evidence>
<keyword evidence="6" id="KW-0001">2Fe-2S</keyword>
<evidence type="ECO:0000256" key="13">
    <source>
        <dbReference type="ARBA" id="ARBA00023136"/>
    </source>
</evidence>
<dbReference type="GO" id="GO:0046872">
    <property type="term" value="F:metal ion binding"/>
    <property type="evidence" value="ECO:0007669"/>
    <property type="project" value="UniProtKB-KW"/>
</dbReference>
<feature type="transmembrane region" description="Helical" evidence="14">
    <location>
        <begin position="503"/>
        <end position="523"/>
    </location>
</feature>
<dbReference type="SUPFAM" id="SSF50022">
    <property type="entry name" value="ISP domain"/>
    <property type="match status" value="1"/>
</dbReference>
<reference evidence="17 18" key="1">
    <citation type="journal article" date="2021" name="Sci. Rep.">
        <title>The genome of the diatom Chaetoceros tenuissimus carries an ancient integrated fragment of an extant virus.</title>
        <authorList>
            <person name="Hongo Y."/>
            <person name="Kimura K."/>
            <person name="Takaki Y."/>
            <person name="Yoshida Y."/>
            <person name="Baba S."/>
            <person name="Kobayashi G."/>
            <person name="Nagasaki K."/>
            <person name="Hano T."/>
            <person name="Tomaru Y."/>
        </authorList>
    </citation>
    <scope>NUCLEOTIDE SEQUENCE [LARGE SCALE GENOMIC DNA]</scope>
    <source>
        <strain evidence="17 18">NIES-3715</strain>
    </source>
</reference>
<dbReference type="EMBL" id="BLLK01000047">
    <property type="protein sequence ID" value="GFH54435.1"/>
    <property type="molecule type" value="Genomic_DNA"/>
</dbReference>
<dbReference type="GO" id="GO:0010277">
    <property type="term" value="F:chlorophyllide a oxygenase activity"/>
    <property type="evidence" value="ECO:0007669"/>
    <property type="project" value="InterPro"/>
</dbReference>
<dbReference type="InterPro" id="IPR013626">
    <property type="entry name" value="PaO"/>
</dbReference>
<evidence type="ECO:0000256" key="10">
    <source>
        <dbReference type="ARBA" id="ARBA00023002"/>
    </source>
</evidence>
<evidence type="ECO:0000256" key="8">
    <source>
        <dbReference type="ARBA" id="ARBA00022946"/>
    </source>
</evidence>
<gene>
    <name evidence="17" type="ORF">CTEN210_10911</name>
</gene>
<dbReference type="InterPro" id="IPR036922">
    <property type="entry name" value="Rieske_2Fe-2S_sf"/>
</dbReference>
<evidence type="ECO:0000256" key="15">
    <source>
        <dbReference type="SAM" id="SignalP"/>
    </source>
</evidence>
<keyword evidence="8" id="KW-0809">Transit peptide</keyword>
<dbReference type="PANTHER" id="PTHR21266">
    <property type="entry name" value="IRON-SULFUR DOMAIN CONTAINING PROTEIN"/>
    <property type="match status" value="1"/>
</dbReference>
<keyword evidence="4" id="KW-0934">Plastid</keyword>
<feature type="signal peptide" evidence="15">
    <location>
        <begin position="1"/>
        <end position="19"/>
    </location>
</feature>
<name>A0AAD3D0K7_9STRA</name>
<keyword evidence="18" id="KW-1185">Reference proteome</keyword>
<dbReference type="GO" id="GO:0051537">
    <property type="term" value="F:2 iron, 2 sulfur cluster binding"/>
    <property type="evidence" value="ECO:0007669"/>
    <property type="project" value="UniProtKB-KW"/>
</dbReference>
<dbReference type="Gene3D" id="2.102.10.10">
    <property type="entry name" value="Rieske [2Fe-2S] iron-sulphur domain"/>
    <property type="match status" value="1"/>
</dbReference>
<evidence type="ECO:0000256" key="1">
    <source>
        <dbReference type="ARBA" id="ARBA00004229"/>
    </source>
</evidence>
<keyword evidence="5 14" id="KW-0812">Transmembrane</keyword>
<evidence type="ECO:0000256" key="9">
    <source>
        <dbReference type="ARBA" id="ARBA00022989"/>
    </source>
</evidence>
<evidence type="ECO:0000256" key="2">
    <source>
        <dbReference type="ARBA" id="ARBA00004370"/>
    </source>
</evidence>
<evidence type="ECO:0000313" key="17">
    <source>
        <dbReference type="EMBL" id="GFH54435.1"/>
    </source>
</evidence>
<keyword evidence="9 14" id="KW-1133">Transmembrane helix</keyword>
<keyword evidence="11" id="KW-0408">Iron</keyword>
<keyword evidence="3" id="KW-0150">Chloroplast</keyword>
<dbReference type="SUPFAM" id="SSF55961">
    <property type="entry name" value="Bet v1-like"/>
    <property type="match status" value="1"/>
</dbReference>
<dbReference type="GO" id="GO:0016020">
    <property type="term" value="C:membrane"/>
    <property type="evidence" value="ECO:0007669"/>
    <property type="project" value="UniProtKB-SubCell"/>
</dbReference>
<dbReference type="PANTHER" id="PTHR21266:SF32">
    <property type="entry name" value="CHOLESTEROL 7-DESATURASE NVD"/>
    <property type="match status" value="1"/>
</dbReference>
<evidence type="ECO:0000256" key="6">
    <source>
        <dbReference type="ARBA" id="ARBA00022714"/>
    </source>
</evidence>
<keyword evidence="7" id="KW-0479">Metal-binding</keyword>
<dbReference type="AlphaFoldDB" id="A0AAD3D0K7"/>
<dbReference type="Pfam" id="PF08417">
    <property type="entry name" value="PaO"/>
    <property type="match status" value="1"/>
</dbReference>
<keyword evidence="13 14" id="KW-0472">Membrane</keyword>
<evidence type="ECO:0000256" key="5">
    <source>
        <dbReference type="ARBA" id="ARBA00022692"/>
    </source>
</evidence>
<accession>A0AAD3D0K7</accession>
<keyword evidence="10" id="KW-0560">Oxidoreductase</keyword>
<evidence type="ECO:0000256" key="4">
    <source>
        <dbReference type="ARBA" id="ARBA00022640"/>
    </source>
</evidence>
<feature type="domain" description="Rieske" evidence="16">
    <location>
        <begin position="74"/>
        <end position="206"/>
    </location>
</feature>
<evidence type="ECO:0000256" key="14">
    <source>
        <dbReference type="SAM" id="Phobius"/>
    </source>
</evidence>
<evidence type="ECO:0000256" key="7">
    <source>
        <dbReference type="ARBA" id="ARBA00022723"/>
    </source>
</evidence>
<proteinExistence type="predicted"/>
<dbReference type="GO" id="GO:0009507">
    <property type="term" value="C:chloroplast"/>
    <property type="evidence" value="ECO:0007669"/>
    <property type="project" value="UniProtKB-SubCell"/>
</dbReference>
<comment type="subcellular location">
    <subcellularLocation>
        <location evidence="2">Membrane</location>
    </subcellularLocation>
    <subcellularLocation>
        <location evidence="1">Plastid</location>
        <location evidence="1">Chloroplast</location>
    </subcellularLocation>
</comment>
<evidence type="ECO:0000256" key="3">
    <source>
        <dbReference type="ARBA" id="ARBA00022528"/>
    </source>
</evidence>
<comment type="caution">
    <text evidence="17">The sequence shown here is derived from an EMBL/GenBank/DDBJ whole genome shotgun (WGS) entry which is preliminary data.</text>
</comment>
<dbReference type="InterPro" id="IPR017941">
    <property type="entry name" value="Rieske_2Fe-2S"/>
</dbReference>
<evidence type="ECO:0000313" key="18">
    <source>
        <dbReference type="Proteomes" id="UP001054902"/>
    </source>
</evidence>
<keyword evidence="12" id="KW-0411">Iron-sulfur</keyword>
<evidence type="ECO:0000256" key="12">
    <source>
        <dbReference type="ARBA" id="ARBA00023014"/>
    </source>
</evidence>